<organism evidence="1 2">
    <name type="scientific">Alkalibacillus filiformis</name>
    <dbReference type="NCBI Taxonomy" id="200990"/>
    <lineage>
        <taxon>Bacteria</taxon>
        <taxon>Bacillati</taxon>
        <taxon>Bacillota</taxon>
        <taxon>Bacilli</taxon>
        <taxon>Bacillales</taxon>
        <taxon>Bacillaceae</taxon>
        <taxon>Alkalibacillus</taxon>
    </lineage>
</organism>
<reference evidence="1 2" key="1">
    <citation type="submission" date="2023-07" db="EMBL/GenBank/DDBJ databases">
        <title>Genomic Encyclopedia of Type Strains, Phase IV (KMG-IV): sequencing the most valuable type-strain genomes for metagenomic binning, comparative biology and taxonomic classification.</title>
        <authorList>
            <person name="Goeker M."/>
        </authorList>
    </citation>
    <scope>NUCLEOTIDE SEQUENCE [LARGE SCALE GENOMIC DNA]</scope>
    <source>
        <strain evidence="1 2">DSM 15448</strain>
    </source>
</reference>
<accession>A0ABU0DTU9</accession>
<sequence length="182" mass="20558">MKRKGFWLIAATLLLGIIFWLSRTVEYVDETYEGLLFQVGEGNEDLEENVTVDLDGEFINHMFSEERFEGTITIDGVVHPAETASIDMLEITFVEDGFKRGDVTYIDRDGDALQSIGHLHMSDDFSELTLQVWGEDIHNTPEIGSWTSDDGYVISAPASDREEGLEVLNRLMSPILDGFEFK</sequence>
<evidence type="ECO:0000313" key="1">
    <source>
        <dbReference type="EMBL" id="MDQ0351716.1"/>
    </source>
</evidence>
<evidence type="ECO:0000313" key="2">
    <source>
        <dbReference type="Proteomes" id="UP001236723"/>
    </source>
</evidence>
<gene>
    <name evidence="1" type="ORF">J2R98_001533</name>
</gene>
<name>A0ABU0DTU9_9BACI</name>
<dbReference type="EMBL" id="JAUSUP010000003">
    <property type="protein sequence ID" value="MDQ0351716.1"/>
    <property type="molecule type" value="Genomic_DNA"/>
</dbReference>
<dbReference type="RefSeq" id="WP_307067665.1">
    <property type="nucleotide sequence ID" value="NZ_JAUSUP010000003.1"/>
</dbReference>
<proteinExistence type="predicted"/>
<keyword evidence="2" id="KW-1185">Reference proteome</keyword>
<protein>
    <submittedName>
        <fullName evidence="1">Uncharacterized protein</fullName>
    </submittedName>
</protein>
<dbReference type="Proteomes" id="UP001236723">
    <property type="component" value="Unassembled WGS sequence"/>
</dbReference>
<comment type="caution">
    <text evidence="1">The sequence shown here is derived from an EMBL/GenBank/DDBJ whole genome shotgun (WGS) entry which is preliminary data.</text>
</comment>